<dbReference type="GO" id="GO:0005886">
    <property type="term" value="C:plasma membrane"/>
    <property type="evidence" value="ECO:0007669"/>
    <property type="project" value="UniProtKB-SubCell"/>
</dbReference>
<evidence type="ECO:0000256" key="4">
    <source>
        <dbReference type="ARBA" id="ARBA00023136"/>
    </source>
</evidence>
<evidence type="ECO:0000256" key="1">
    <source>
        <dbReference type="ARBA" id="ARBA00004141"/>
    </source>
</evidence>
<reference evidence="6 7" key="1">
    <citation type="submission" date="2020-11" db="EMBL/GenBank/DDBJ databases">
        <title>Corynebacterium sp. ZJ-599.</title>
        <authorList>
            <person name="Zhou J."/>
        </authorList>
    </citation>
    <scope>NUCLEOTIDE SEQUENCE [LARGE SCALE GENOMIC DNA]</scope>
    <source>
        <strain evidence="6 7">ZJ-599</strain>
    </source>
</reference>
<feature type="transmembrane region" description="Helical" evidence="5">
    <location>
        <begin position="169"/>
        <end position="189"/>
    </location>
</feature>
<keyword evidence="3 5" id="KW-1133">Transmembrane helix</keyword>
<name>A0A7T0KHQ2_9CORY</name>
<evidence type="ECO:0000256" key="3">
    <source>
        <dbReference type="ARBA" id="ARBA00022989"/>
    </source>
</evidence>
<evidence type="ECO:0000256" key="2">
    <source>
        <dbReference type="ARBA" id="ARBA00022692"/>
    </source>
</evidence>
<dbReference type="AlphaFoldDB" id="A0A7T0KHQ2"/>
<keyword evidence="7" id="KW-1185">Reference proteome</keyword>
<organism evidence="6 7">
    <name type="scientific">Corynebacterium lizhenjunii</name>
    <dbReference type="NCBI Taxonomy" id="2709394"/>
    <lineage>
        <taxon>Bacteria</taxon>
        <taxon>Bacillati</taxon>
        <taxon>Actinomycetota</taxon>
        <taxon>Actinomycetes</taxon>
        <taxon>Mycobacteriales</taxon>
        <taxon>Corynebacteriaceae</taxon>
        <taxon>Corynebacterium</taxon>
    </lineage>
</organism>
<dbReference type="KEGG" id="cliz:G7Y31_05260"/>
<keyword evidence="5" id="KW-1003">Cell membrane</keyword>
<keyword evidence="4 5" id="KW-0472">Membrane</keyword>
<comment type="subcellular location">
    <subcellularLocation>
        <location evidence="5">Cell membrane</location>
        <topology evidence="5">Multi-pass membrane protein</topology>
    </subcellularLocation>
    <subcellularLocation>
        <location evidence="1">Membrane</location>
        <topology evidence="1">Multi-pass membrane protein</topology>
    </subcellularLocation>
</comment>
<dbReference type="Proteomes" id="UP000594681">
    <property type="component" value="Chromosome"/>
</dbReference>
<feature type="transmembrane region" description="Helical" evidence="5">
    <location>
        <begin position="94"/>
        <end position="113"/>
    </location>
</feature>
<keyword evidence="2 5" id="KW-0812">Transmembrane</keyword>
<feature type="transmembrane region" description="Helical" evidence="5">
    <location>
        <begin position="226"/>
        <end position="243"/>
    </location>
</feature>
<proteinExistence type="inferred from homology"/>
<gene>
    <name evidence="6" type="ORF">G7Y31_05260</name>
</gene>
<dbReference type="RefSeq" id="WP_165010562.1">
    <property type="nucleotide sequence ID" value="NZ_CP064954.1"/>
</dbReference>
<sequence length="246" mass="25306">MLTAAVVFATITAGALMQRVSGMGMGLIGGPILMLLLGPVEGIMVVNVLACINAIMQTINVREHVDWKKFAQIGSVMVFGSLPAAYLISTIDTAPLLILSGSALLVALAMVTVGKKYVPHLEGTGPLLSAGVIGGFTNTLAGVAGPVITVYAQAARWPHQMFAATLQPIFMVGGAISVVSKLLLGAGGFAGTTWLVWPAGVAGMIVGIAVGNYLSRRIPRDVAHKLSLMVATAGAAVAVWRGFSQL</sequence>
<feature type="transmembrane region" description="Helical" evidence="5">
    <location>
        <begin position="70"/>
        <end position="88"/>
    </location>
</feature>
<dbReference type="EMBL" id="CP064954">
    <property type="protein sequence ID" value="QPK80305.1"/>
    <property type="molecule type" value="Genomic_DNA"/>
</dbReference>
<comment type="similarity">
    <text evidence="5">Belongs to the 4-toluene sulfonate uptake permease (TSUP) (TC 2.A.102) family.</text>
</comment>
<feature type="transmembrane region" description="Helical" evidence="5">
    <location>
        <begin position="195"/>
        <end position="214"/>
    </location>
</feature>
<evidence type="ECO:0000313" key="7">
    <source>
        <dbReference type="Proteomes" id="UP000594681"/>
    </source>
</evidence>
<evidence type="ECO:0000313" key="6">
    <source>
        <dbReference type="EMBL" id="QPK80305.1"/>
    </source>
</evidence>
<dbReference type="Pfam" id="PF01925">
    <property type="entry name" value="TauE"/>
    <property type="match status" value="1"/>
</dbReference>
<dbReference type="InterPro" id="IPR002781">
    <property type="entry name" value="TM_pro_TauE-like"/>
</dbReference>
<protein>
    <recommendedName>
        <fullName evidence="5">Probable membrane transporter protein</fullName>
    </recommendedName>
</protein>
<accession>A0A7T0KHQ2</accession>
<evidence type="ECO:0000256" key="5">
    <source>
        <dbReference type="RuleBase" id="RU363041"/>
    </source>
</evidence>